<sequence>MDTSFSGFTAGPSSGSPDPHAGHVGSGSHWRTGEEEEEEEEEGKEERGMKKYLRVSDRSRLTGPSKRSPPAPHSERCDHKGDFLGLFMKTEFSGVSSRAPRPYHSSFLNTWHLLFFSQSGSQV</sequence>
<evidence type="ECO:0000313" key="2">
    <source>
        <dbReference type="EMBL" id="KAA8580986.1"/>
    </source>
</evidence>
<dbReference type="EMBL" id="VOFY01000022">
    <property type="protein sequence ID" value="KAA8580986.1"/>
    <property type="molecule type" value="Genomic_DNA"/>
</dbReference>
<organism evidence="2 3">
    <name type="scientific">Etheostoma spectabile</name>
    <name type="common">orangethroat darter</name>
    <dbReference type="NCBI Taxonomy" id="54343"/>
    <lineage>
        <taxon>Eukaryota</taxon>
        <taxon>Metazoa</taxon>
        <taxon>Chordata</taxon>
        <taxon>Craniata</taxon>
        <taxon>Vertebrata</taxon>
        <taxon>Euteleostomi</taxon>
        <taxon>Actinopterygii</taxon>
        <taxon>Neopterygii</taxon>
        <taxon>Teleostei</taxon>
        <taxon>Neoteleostei</taxon>
        <taxon>Acanthomorphata</taxon>
        <taxon>Eupercaria</taxon>
        <taxon>Perciformes</taxon>
        <taxon>Percoidei</taxon>
        <taxon>Percidae</taxon>
        <taxon>Etheostomatinae</taxon>
        <taxon>Etheostoma</taxon>
    </lineage>
</organism>
<evidence type="ECO:0000313" key="3">
    <source>
        <dbReference type="Proteomes" id="UP000327493"/>
    </source>
</evidence>
<dbReference type="Proteomes" id="UP000327493">
    <property type="component" value="Chromosome 22"/>
</dbReference>
<gene>
    <name evidence="2" type="ORF">FQN60_013944</name>
</gene>
<feature type="compositionally biased region" description="Polar residues" evidence="1">
    <location>
        <begin position="1"/>
        <end position="16"/>
    </location>
</feature>
<accession>A0A5J5CKA8</accession>
<feature type="compositionally biased region" description="Basic and acidic residues" evidence="1">
    <location>
        <begin position="44"/>
        <end position="60"/>
    </location>
</feature>
<feature type="region of interest" description="Disordered" evidence="1">
    <location>
        <begin position="1"/>
        <end position="78"/>
    </location>
</feature>
<evidence type="ECO:0000256" key="1">
    <source>
        <dbReference type="SAM" id="MobiDB-lite"/>
    </source>
</evidence>
<comment type="caution">
    <text evidence="2">The sequence shown here is derived from an EMBL/GenBank/DDBJ whole genome shotgun (WGS) entry which is preliminary data.</text>
</comment>
<protein>
    <submittedName>
        <fullName evidence="2">Uncharacterized protein</fullName>
    </submittedName>
</protein>
<proteinExistence type="predicted"/>
<feature type="compositionally biased region" description="Acidic residues" evidence="1">
    <location>
        <begin position="34"/>
        <end position="43"/>
    </location>
</feature>
<keyword evidence="3" id="KW-1185">Reference proteome</keyword>
<name>A0A5J5CKA8_9PERO</name>
<reference evidence="2 3" key="1">
    <citation type="submission" date="2019-08" db="EMBL/GenBank/DDBJ databases">
        <title>A chromosome-level genome assembly, high-density linkage maps, and genome scans reveal the genomic architecture of hybrid incompatibilities underlying speciation via character displacement in darters (Percidae: Etheostominae).</title>
        <authorList>
            <person name="Moran R.L."/>
            <person name="Catchen J.M."/>
            <person name="Fuller R.C."/>
        </authorList>
    </citation>
    <scope>NUCLEOTIDE SEQUENCE [LARGE SCALE GENOMIC DNA]</scope>
    <source>
        <strain evidence="2">EspeVRDwgs_2016</strain>
        <tissue evidence="2">Muscle</tissue>
    </source>
</reference>
<dbReference type="AlphaFoldDB" id="A0A5J5CKA8"/>